<feature type="non-terminal residue" evidence="1">
    <location>
        <position position="63"/>
    </location>
</feature>
<dbReference type="Proteomes" id="UP000789366">
    <property type="component" value="Unassembled WGS sequence"/>
</dbReference>
<gene>
    <name evidence="1" type="ORF">SPELUC_LOCUS16056</name>
</gene>
<reference evidence="1" key="1">
    <citation type="submission" date="2021-06" db="EMBL/GenBank/DDBJ databases">
        <authorList>
            <person name="Kallberg Y."/>
            <person name="Tangrot J."/>
            <person name="Rosling A."/>
        </authorList>
    </citation>
    <scope>NUCLEOTIDE SEQUENCE</scope>
    <source>
        <strain evidence="1">28 12/20/2015</strain>
    </source>
</reference>
<protein>
    <submittedName>
        <fullName evidence="1">2520_t:CDS:1</fullName>
    </submittedName>
</protein>
<name>A0ACA9R4F0_9GLOM</name>
<feature type="non-terminal residue" evidence="1">
    <location>
        <position position="1"/>
    </location>
</feature>
<evidence type="ECO:0000313" key="2">
    <source>
        <dbReference type="Proteomes" id="UP000789366"/>
    </source>
</evidence>
<proteinExistence type="predicted"/>
<organism evidence="1 2">
    <name type="scientific">Cetraspora pellucida</name>
    <dbReference type="NCBI Taxonomy" id="1433469"/>
    <lineage>
        <taxon>Eukaryota</taxon>
        <taxon>Fungi</taxon>
        <taxon>Fungi incertae sedis</taxon>
        <taxon>Mucoromycota</taxon>
        <taxon>Glomeromycotina</taxon>
        <taxon>Glomeromycetes</taxon>
        <taxon>Diversisporales</taxon>
        <taxon>Gigasporaceae</taxon>
        <taxon>Cetraspora</taxon>
    </lineage>
</organism>
<dbReference type="EMBL" id="CAJVPW010057052">
    <property type="protein sequence ID" value="CAG8775870.1"/>
    <property type="molecule type" value="Genomic_DNA"/>
</dbReference>
<sequence>IILSPLLVYSRNLAQRPAWKNKRKRVFHNGRKWTSFAIFVGTSLIVAFIGHCIQFFLSENPYV</sequence>
<evidence type="ECO:0000313" key="1">
    <source>
        <dbReference type="EMBL" id="CAG8775870.1"/>
    </source>
</evidence>
<keyword evidence="2" id="KW-1185">Reference proteome</keyword>
<accession>A0ACA9R4F0</accession>
<comment type="caution">
    <text evidence="1">The sequence shown here is derived from an EMBL/GenBank/DDBJ whole genome shotgun (WGS) entry which is preliminary data.</text>
</comment>